<name>A0A8J5LZ81_9STRA</name>
<evidence type="ECO:0000313" key="3">
    <source>
        <dbReference type="Proteomes" id="UP000709295"/>
    </source>
</evidence>
<keyword evidence="3" id="KW-1185">Reference proteome</keyword>
<organism evidence="2 3">
    <name type="scientific">Phytophthora aleatoria</name>
    <dbReference type="NCBI Taxonomy" id="2496075"/>
    <lineage>
        <taxon>Eukaryota</taxon>
        <taxon>Sar</taxon>
        <taxon>Stramenopiles</taxon>
        <taxon>Oomycota</taxon>
        <taxon>Peronosporomycetes</taxon>
        <taxon>Peronosporales</taxon>
        <taxon>Peronosporaceae</taxon>
        <taxon>Phytophthora</taxon>
    </lineage>
</organism>
<dbReference type="Proteomes" id="UP000709295">
    <property type="component" value="Unassembled WGS sequence"/>
</dbReference>
<proteinExistence type="predicted"/>
<evidence type="ECO:0000256" key="1">
    <source>
        <dbReference type="SAM" id="MobiDB-lite"/>
    </source>
</evidence>
<dbReference type="AlphaFoldDB" id="A0A8J5LZ81"/>
<accession>A0A8J5LZ81</accession>
<dbReference type="EMBL" id="JAENGY010001865">
    <property type="protein sequence ID" value="KAG6946539.1"/>
    <property type="molecule type" value="Genomic_DNA"/>
</dbReference>
<evidence type="ECO:0000313" key="2">
    <source>
        <dbReference type="EMBL" id="KAG6946539.1"/>
    </source>
</evidence>
<sequence length="122" mass="13762">MGKGRKNHSENGGRNSRGYKRSTPTYQLRLDVVLYFEDHSMVATLSKFDKDLEESQLQTKRTIATCGGRRRTSSRRFASLLALHNCERSGSEVEVRPCLAMQRYTSSSGLTHIVHKASLSQV</sequence>
<reference evidence="2" key="1">
    <citation type="submission" date="2021-01" db="EMBL/GenBank/DDBJ databases">
        <title>Phytophthora aleatoria, a newly-described species from Pinus radiata is distinct from Phytophthora cactorum isolates based on comparative genomics.</title>
        <authorList>
            <person name="Mcdougal R."/>
            <person name="Panda P."/>
            <person name="Williams N."/>
            <person name="Studholme D.J."/>
        </authorList>
    </citation>
    <scope>NUCLEOTIDE SEQUENCE</scope>
    <source>
        <strain evidence="2">NZFS 4037</strain>
    </source>
</reference>
<comment type="caution">
    <text evidence="2">The sequence shown here is derived from an EMBL/GenBank/DDBJ whole genome shotgun (WGS) entry which is preliminary data.</text>
</comment>
<feature type="region of interest" description="Disordered" evidence="1">
    <location>
        <begin position="1"/>
        <end position="22"/>
    </location>
</feature>
<protein>
    <submittedName>
        <fullName evidence="2">Uncharacterized protein</fullName>
    </submittedName>
</protein>
<gene>
    <name evidence="2" type="ORF">JG688_00016004</name>
</gene>